<keyword evidence="7" id="KW-0804">Transcription</keyword>
<sequence length="257" mass="30162">MKAIIVDDEKHVREGLMLLANWDEFGITTILEAQDGDEAMNLISEHNPEIIFTDMRMPKVDGISLLKWLHSANLSSKTIVVSGHDDFEYMRNAIYYNSFDYILKPIDPELLNEALERAVNEWKKETSFLGDAEEIVVDSKGEEEETSMKKIGEYLKKNYQYEINLQEIADCFYLSREYISRRFKQEFNETITDYLTRIRMEKAKEMLKNQQLKIYEIAYQVGYQNEKYFSKVFKKFVGCTPNEYRSSTLTSGRVNHG</sequence>
<evidence type="ECO:0000256" key="3">
    <source>
        <dbReference type="ARBA" id="ARBA00022553"/>
    </source>
</evidence>
<evidence type="ECO:0000256" key="7">
    <source>
        <dbReference type="ARBA" id="ARBA00023163"/>
    </source>
</evidence>
<keyword evidence="3 8" id="KW-0597">Phosphoprotein</keyword>
<accession>A0ABR9QKV1</accession>
<feature type="modified residue" description="4-aspartylphosphate" evidence="8">
    <location>
        <position position="54"/>
    </location>
</feature>
<dbReference type="SUPFAM" id="SSF46689">
    <property type="entry name" value="Homeodomain-like"/>
    <property type="match status" value="2"/>
</dbReference>
<dbReference type="PROSITE" id="PS01124">
    <property type="entry name" value="HTH_ARAC_FAMILY_2"/>
    <property type="match status" value="1"/>
</dbReference>
<evidence type="ECO:0000313" key="12">
    <source>
        <dbReference type="Proteomes" id="UP001516662"/>
    </source>
</evidence>
<dbReference type="InterPro" id="IPR020449">
    <property type="entry name" value="Tscrpt_reg_AraC-type_HTH"/>
</dbReference>
<dbReference type="SUPFAM" id="SSF52172">
    <property type="entry name" value="CheY-like"/>
    <property type="match status" value="1"/>
</dbReference>
<dbReference type="SMART" id="SM00448">
    <property type="entry name" value="REC"/>
    <property type="match status" value="1"/>
</dbReference>
<dbReference type="PANTHER" id="PTHR42713:SF3">
    <property type="entry name" value="TRANSCRIPTIONAL REGULATORY PROTEIN HPTR"/>
    <property type="match status" value="1"/>
</dbReference>
<name>A0ABR9QKV1_9BACI</name>
<dbReference type="PROSITE" id="PS50110">
    <property type="entry name" value="RESPONSE_REGULATORY"/>
    <property type="match status" value="1"/>
</dbReference>
<dbReference type="Gene3D" id="3.40.50.2300">
    <property type="match status" value="1"/>
</dbReference>
<dbReference type="InterPro" id="IPR051552">
    <property type="entry name" value="HptR"/>
</dbReference>
<dbReference type="EMBL" id="JADCLJ010000021">
    <property type="protein sequence ID" value="MBE4909126.1"/>
    <property type="molecule type" value="Genomic_DNA"/>
</dbReference>
<protein>
    <submittedName>
        <fullName evidence="11">Response regulator</fullName>
    </submittedName>
</protein>
<keyword evidence="4" id="KW-0902">Two-component regulatory system</keyword>
<evidence type="ECO:0000256" key="2">
    <source>
        <dbReference type="ARBA" id="ARBA00022490"/>
    </source>
</evidence>
<dbReference type="CDD" id="cd17536">
    <property type="entry name" value="REC_YesN-like"/>
    <property type="match status" value="1"/>
</dbReference>
<feature type="domain" description="HTH araC/xylS-type" evidence="9">
    <location>
        <begin position="149"/>
        <end position="247"/>
    </location>
</feature>
<dbReference type="RefSeq" id="WP_193537453.1">
    <property type="nucleotide sequence ID" value="NZ_JADCLJ010000021.1"/>
</dbReference>
<organism evidence="11 12">
    <name type="scientific">Litchfieldia luteola</name>
    <dbReference type="NCBI Taxonomy" id="682179"/>
    <lineage>
        <taxon>Bacteria</taxon>
        <taxon>Bacillati</taxon>
        <taxon>Bacillota</taxon>
        <taxon>Bacilli</taxon>
        <taxon>Bacillales</taxon>
        <taxon>Bacillaceae</taxon>
        <taxon>Litchfieldia</taxon>
    </lineage>
</organism>
<evidence type="ECO:0000259" key="10">
    <source>
        <dbReference type="PROSITE" id="PS50110"/>
    </source>
</evidence>
<dbReference type="InterPro" id="IPR018062">
    <property type="entry name" value="HTH_AraC-typ_CS"/>
</dbReference>
<dbReference type="PRINTS" id="PR00032">
    <property type="entry name" value="HTHARAC"/>
</dbReference>
<dbReference type="SMART" id="SM00342">
    <property type="entry name" value="HTH_ARAC"/>
    <property type="match status" value="1"/>
</dbReference>
<dbReference type="PROSITE" id="PS00041">
    <property type="entry name" value="HTH_ARAC_FAMILY_1"/>
    <property type="match status" value="1"/>
</dbReference>
<evidence type="ECO:0000256" key="8">
    <source>
        <dbReference type="PROSITE-ProRule" id="PRU00169"/>
    </source>
</evidence>
<keyword evidence="12" id="KW-1185">Reference proteome</keyword>
<gene>
    <name evidence="11" type="ORF">IMZ08_13745</name>
</gene>
<comment type="caution">
    <text evidence="11">The sequence shown here is derived from an EMBL/GenBank/DDBJ whole genome shotgun (WGS) entry which is preliminary data.</text>
</comment>
<evidence type="ECO:0000313" key="11">
    <source>
        <dbReference type="EMBL" id="MBE4909126.1"/>
    </source>
</evidence>
<keyword evidence="2" id="KW-0963">Cytoplasm</keyword>
<evidence type="ECO:0000259" key="9">
    <source>
        <dbReference type="PROSITE" id="PS01124"/>
    </source>
</evidence>
<feature type="domain" description="Response regulatory" evidence="10">
    <location>
        <begin position="2"/>
        <end position="119"/>
    </location>
</feature>
<dbReference type="InterPro" id="IPR011006">
    <property type="entry name" value="CheY-like_superfamily"/>
</dbReference>
<dbReference type="InterPro" id="IPR001789">
    <property type="entry name" value="Sig_transdc_resp-reg_receiver"/>
</dbReference>
<dbReference type="PANTHER" id="PTHR42713">
    <property type="entry name" value="HISTIDINE KINASE-RELATED"/>
    <property type="match status" value="1"/>
</dbReference>
<dbReference type="Pfam" id="PF00072">
    <property type="entry name" value="Response_reg"/>
    <property type="match status" value="1"/>
</dbReference>
<reference evidence="11 12" key="1">
    <citation type="submission" date="2020-10" db="EMBL/GenBank/DDBJ databases">
        <title>Bacillus sp. HD4P25, an endophyte from a halophyte.</title>
        <authorList>
            <person name="Sun J.-Q."/>
        </authorList>
    </citation>
    <scope>NUCLEOTIDE SEQUENCE [LARGE SCALE GENOMIC DNA]</scope>
    <source>
        <strain evidence="11 12">YIM 93174</strain>
    </source>
</reference>
<dbReference type="Gene3D" id="1.10.10.60">
    <property type="entry name" value="Homeodomain-like"/>
    <property type="match status" value="2"/>
</dbReference>
<keyword evidence="5" id="KW-0805">Transcription regulation</keyword>
<dbReference type="Proteomes" id="UP001516662">
    <property type="component" value="Unassembled WGS sequence"/>
</dbReference>
<proteinExistence type="predicted"/>
<evidence type="ECO:0000256" key="4">
    <source>
        <dbReference type="ARBA" id="ARBA00023012"/>
    </source>
</evidence>
<comment type="subcellular location">
    <subcellularLocation>
        <location evidence="1">Cytoplasm</location>
    </subcellularLocation>
</comment>
<evidence type="ECO:0000256" key="5">
    <source>
        <dbReference type="ARBA" id="ARBA00023015"/>
    </source>
</evidence>
<keyword evidence="6" id="KW-0238">DNA-binding</keyword>
<dbReference type="Pfam" id="PF12833">
    <property type="entry name" value="HTH_18"/>
    <property type="match status" value="1"/>
</dbReference>
<evidence type="ECO:0000256" key="1">
    <source>
        <dbReference type="ARBA" id="ARBA00004496"/>
    </source>
</evidence>
<dbReference type="InterPro" id="IPR009057">
    <property type="entry name" value="Homeodomain-like_sf"/>
</dbReference>
<evidence type="ECO:0000256" key="6">
    <source>
        <dbReference type="ARBA" id="ARBA00023125"/>
    </source>
</evidence>
<dbReference type="InterPro" id="IPR018060">
    <property type="entry name" value="HTH_AraC"/>
</dbReference>